<proteinExistence type="predicted"/>
<organism evidence="1 2">
    <name type="scientific">Rhizopogon vinicolor AM-OR11-026</name>
    <dbReference type="NCBI Taxonomy" id="1314800"/>
    <lineage>
        <taxon>Eukaryota</taxon>
        <taxon>Fungi</taxon>
        <taxon>Dikarya</taxon>
        <taxon>Basidiomycota</taxon>
        <taxon>Agaricomycotina</taxon>
        <taxon>Agaricomycetes</taxon>
        <taxon>Agaricomycetidae</taxon>
        <taxon>Boletales</taxon>
        <taxon>Suillineae</taxon>
        <taxon>Rhizopogonaceae</taxon>
        <taxon>Rhizopogon</taxon>
    </lineage>
</organism>
<dbReference type="InParanoid" id="A0A1B7N0I5"/>
<dbReference type="Proteomes" id="UP000092154">
    <property type="component" value="Unassembled WGS sequence"/>
</dbReference>
<gene>
    <name evidence="1" type="ORF">K503DRAFT_165002</name>
</gene>
<dbReference type="EMBL" id="KV448299">
    <property type="protein sequence ID" value="OAX38353.1"/>
    <property type="molecule type" value="Genomic_DNA"/>
</dbReference>
<evidence type="ECO:0000313" key="2">
    <source>
        <dbReference type="Proteomes" id="UP000092154"/>
    </source>
</evidence>
<dbReference type="AlphaFoldDB" id="A0A1B7N0I5"/>
<sequence length="63" mass="7046">MKLRSGSDCKVLLLSAAPISGGCLLSWHFNILSATRESPRYIFCIHSHHPRRSYTASQPCQTD</sequence>
<keyword evidence="2" id="KW-1185">Reference proteome</keyword>
<name>A0A1B7N0I5_9AGAM</name>
<protein>
    <submittedName>
        <fullName evidence="1">Uncharacterized protein</fullName>
    </submittedName>
</protein>
<dbReference type="PROSITE" id="PS51257">
    <property type="entry name" value="PROKAR_LIPOPROTEIN"/>
    <property type="match status" value="1"/>
</dbReference>
<accession>A0A1B7N0I5</accession>
<reference evidence="1 2" key="1">
    <citation type="submission" date="2016-06" db="EMBL/GenBank/DDBJ databases">
        <title>Comparative genomics of the ectomycorrhizal sister species Rhizopogon vinicolor and Rhizopogon vesiculosus (Basidiomycota: Boletales) reveals a divergence of the mating type B locus.</title>
        <authorList>
            <consortium name="DOE Joint Genome Institute"/>
            <person name="Mujic A.B."/>
            <person name="Kuo A."/>
            <person name="Tritt A."/>
            <person name="Lipzen A."/>
            <person name="Chen C."/>
            <person name="Johnson J."/>
            <person name="Sharma A."/>
            <person name="Barry K."/>
            <person name="Grigoriev I.V."/>
            <person name="Spatafora J.W."/>
        </authorList>
    </citation>
    <scope>NUCLEOTIDE SEQUENCE [LARGE SCALE GENOMIC DNA]</scope>
    <source>
        <strain evidence="1 2">AM-OR11-026</strain>
    </source>
</reference>
<evidence type="ECO:0000313" key="1">
    <source>
        <dbReference type="EMBL" id="OAX38353.1"/>
    </source>
</evidence>